<dbReference type="SUPFAM" id="SSF46600">
    <property type="entry name" value="C-terminal UvrC-binding domain of UvrB"/>
    <property type="match status" value="1"/>
</dbReference>
<dbReference type="InterPro" id="IPR004807">
    <property type="entry name" value="UvrB"/>
</dbReference>
<dbReference type="SUPFAM" id="SSF52540">
    <property type="entry name" value="P-loop containing nucleoside triphosphate hydrolases"/>
    <property type="match status" value="2"/>
</dbReference>
<dbReference type="Pfam" id="PF17757">
    <property type="entry name" value="UvrB_inter"/>
    <property type="match status" value="1"/>
</dbReference>
<dbReference type="PROSITE" id="PS51192">
    <property type="entry name" value="HELICASE_ATP_BIND_1"/>
    <property type="match status" value="1"/>
</dbReference>
<dbReference type="PROSITE" id="PS50151">
    <property type="entry name" value="UVR"/>
    <property type="match status" value="1"/>
</dbReference>
<dbReference type="GO" id="GO:0005737">
    <property type="term" value="C:cytoplasm"/>
    <property type="evidence" value="ECO:0007669"/>
    <property type="project" value="UniProtKB-SubCell"/>
</dbReference>
<dbReference type="InterPro" id="IPR036876">
    <property type="entry name" value="UVR_dom_sf"/>
</dbReference>
<evidence type="ECO:0000256" key="12">
    <source>
        <dbReference type="ARBA" id="ARBA00029504"/>
    </source>
</evidence>
<accession>A0A240EIR6</accession>
<dbReference type="Pfam" id="PF00271">
    <property type="entry name" value="Helicase_C"/>
    <property type="match status" value="1"/>
</dbReference>
<keyword evidence="10 13" id="KW-0742">SOS response</keyword>
<evidence type="ECO:0000256" key="6">
    <source>
        <dbReference type="ARBA" id="ARBA00022769"/>
    </source>
</evidence>
<evidence type="ECO:0000259" key="15">
    <source>
        <dbReference type="PROSITE" id="PS50151"/>
    </source>
</evidence>
<keyword evidence="4 13" id="KW-0547">Nucleotide-binding</keyword>
<dbReference type="Pfam" id="PF04851">
    <property type="entry name" value="ResIII"/>
    <property type="match status" value="1"/>
</dbReference>
<keyword evidence="3 13" id="KW-0963">Cytoplasm</keyword>
<evidence type="ECO:0000313" key="19">
    <source>
        <dbReference type="Proteomes" id="UP000219336"/>
    </source>
</evidence>
<keyword evidence="9 13" id="KW-0234">DNA repair</keyword>
<dbReference type="Gene3D" id="3.40.50.300">
    <property type="entry name" value="P-loop containing nucleotide triphosphate hydrolases"/>
    <property type="match status" value="3"/>
</dbReference>
<dbReference type="InterPro" id="IPR006935">
    <property type="entry name" value="Helicase/UvrB_N"/>
</dbReference>
<keyword evidence="19" id="KW-1185">Reference proteome</keyword>
<dbReference type="PANTHER" id="PTHR24029">
    <property type="entry name" value="UVRABC SYSTEM PROTEIN B"/>
    <property type="match status" value="1"/>
</dbReference>
<evidence type="ECO:0000256" key="11">
    <source>
        <dbReference type="ARBA" id="ARBA00026033"/>
    </source>
</evidence>
<feature type="domain" description="Helicase C-terminal" evidence="17">
    <location>
        <begin position="432"/>
        <end position="594"/>
    </location>
</feature>
<keyword evidence="7 13" id="KW-0067">ATP-binding</keyword>
<dbReference type="SMART" id="SM00487">
    <property type="entry name" value="DEXDc"/>
    <property type="match status" value="1"/>
</dbReference>
<feature type="binding site" evidence="13">
    <location>
        <begin position="39"/>
        <end position="46"/>
    </location>
    <ligand>
        <name>ATP</name>
        <dbReference type="ChEBI" id="CHEBI:30616"/>
    </ligand>
</feature>
<organism evidence="18 19">
    <name type="scientific">Vibrio thalassae</name>
    <dbReference type="NCBI Taxonomy" id="1243014"/>
    <lineage>
        <taxon>Bacteria</taxon>
        <taxon>Pseudomonadati</taxon>
        <taxon>Pseudomonadota</taxon>
        <taxon>Gammaproteobacteria</taxon>
        <taxon>Vibrionales</taxon>
        <taxon>Vibrionaceae</taxon>
        <taxon>Vibrio</taxon>
    </lineage>
</organism>
<dbReference type="InterPro" id="IPR001943">
    <property type="entry name" value="UVR_dom"/>
</dbReference>
<dbReference type="GO" id="GO:0006289">
    <property type="term" value="P:nucleotide-excision repair"/>
    <property type="evidence" value="ECO:0007669"/>
    <property type="project" value="UniProtKB-UniRule"/>
</dbReference>
<protein>
    <recommendedName>
        <fullName evidence="12 13">UvrABC system protein B</fullName>
        <shortName evidence="13">Protein UvrB</shortName>
    </recommendedName>
    <alternativeName>
        <fullName evidence="13">Excinuclease ABC subunit B</fullName>
    </alternativeName>
</protein>
<dbReference type="Pfam" id="PF12344">
    <property type="entry name" value="UvrB"/>
    <property type="match status" value="1"/>
</dbReference>
<dbReference type="FunFam" id="3.40.50.300:FF:000257">
    <property type="entry name" value="UvrABC system protein B"/>
    <property type="match status" value="1"/>
</dbReference>
<comment type="subcellular location">
    <subcellularLocation>
        <location evidence="1 13 14">Cytoplasm</location>
    </subcellularLocation>
</comment>
<evidence type="ECO:0000313" key="18">
    <source>
        <dbReference type="EMBL" id="SNX48587.1"/>
    </source>
</evidence>
<dbReference type="OrthoDB" id="9806651at2"/>
<comment type="subunit">
    <text evidence="11 13 14">Forms a heterotetramer with UvrA during the search for lesions. Interacts with UvrC in an incision complex.</text>
</comment>
<dbReference type="GO" id="GO:0009381">
    <property type="term" value="F:excinuclease ABC activity"/>
    <property type="evidence" value="ECO:0007669"/>
    <property type="project" value="UniProtKB-UniRule"/>
</dbReference>
<evidence type="ECO:0000259" key="17">
    <source>
        <dbReference type="PROSITE" id="PS51194"/>
    </source>
</evidence>
<dbReference type="InterPro" id="IPR027417">
    <property type="entry name" value="P-loop_NTPase"/>
</dbReference>
<proteinExistence type="inferred from homology"/>
<sequence>MAKHFELVSDYQPSGDQPMAIAQLVDGLDSGLAHQTLLGVTGSGKTFTLANVIAQSQRPAILLAPNKTLAAQLYGEMKGFFPNNAVEYFVSYYDYYQPEAYVPTTDTFIEKDASVNAHIEQMRLSATKALLERKDAIIVASVSAIYGLGDPDSYLKMMLHVTRGAVIDQRDILLRLAELQYSRNDVAFERGQFRVRGEVIDIFPAESDQEAVRLEMFDDEIDCISLFDPLTGVITERDIARYTIYPKTHYVTPRERILDAIEHIKVELVARQTYLKDNNKLLEEQRISQRTQFDIEMMNELGFCSGIENYSRYLSGRSEGEPPPTLFDYLPADGLLIIDESHVTVPQIGAMYKGDRSRKETLVEYGFRLPSALDNRPLKFDEFEMIAPQTIFVSATPSAYELEKSGGDVADQVVRPTGLLDPEIEVRPVATQVDDLLSEVRARSAIDERVLVTTLTKRMAEDLTEYLSEHGVKVRYLHSDIDTVERTEIIRDLRLGEFDVLVGINLLREGLDMPEVSLVAILDADKEGFLRSERSLIQTIGRAARNLKGKAILYGDRITNSMKKAIDETNRRREKQHAYNVENGMVPMALKRNIKDIMEIGSVAKGGKPKKGKQVPLSKVAEPSQAYVALSPQDLEKQILKLEAEMYHHAQNLEFEQAAEKRDEIEKLRQHFIANS</sequence>
<evidence type="ECO:0000256" key="7">
    <source>
        <dbReference type="ARBA" id="ARBA00022840"/>
    </source>
</evidence>
<dbReference type="GO" id="GO:0003677">
    <property type="term" value="F:DNA binding"/>
    <property type="evidence" value="ECO:0007669"/>
    <property type="project" value="UniProtKB-UniRule"/>
</dbReference>
<dbReference type="NCBIfam" id="TIGR00631">
    <property type="entry name" value="uvrb"/>
    <property type="match status" value="1"/>
</dbReference>
<dbReference type="EMBL" id="OANU01000029">
    <property type="protein sequence ID" value="SNX48587.1"/>
    <property type="molecule type" value="Genomic_DNA"/>
</dbReference>
<dbReference type="InterPro" id="IPR014001">
    <property type="entry name" value="Helicase_ATP-bd"/>
</dbReference>
<dbReference type="Proteomes" id="UP000219336">
    <property type="component" value="Unassembled WGS sequence"/>
</dbReference>
<dbReference type="RefSeq" id="WP_096993745.1">
    <property type="nucleotide sequence ID" value="NZ_JBHSII010000001.1"/>
</dbReference>
<dbReference type="GO" id="GO:0009432">
    <property type="term" value="P:SOS response"/>
    <property type="evidence" value="ECO:0007669"/>
    <property type="project" value="UniProtKB-UniRule"/>
</dbReference>
<dbReference type="NCBIfam" id="NF003673">
    <property type="entry name" value="PRK05298.1"/>
    <property type="match status" value="1"/>
</dbReference>
<feature type="domain" description="UVR" evidence="15">
    <location>
        <begin position="636"/>
        <end position="671"/>
    </location>
</feature>
<evidence type="ECO:0000256" key="9">
    <source>
        <dbReference type="ARBA" id="ARBA00023204"/>
    </source>
</evidence>
<dbReference type="InterPro" id="IPR041471">
    <property type="entry name" value="UvrB_inter"/>
</dbReference>
<evidence type="ECO:0000256" key="2">
    <source>
        <dbReference type="ARBA" id="ARBA00008533"/>
    </source>
</evidence>
<evidence type="ECO:0000256" key="1">
    <source>
        <dbReference type="ARBA" id="ARBA00004496"/>
    </source>
</evidence>
<dbReference type="SMART" id="SM00490">
    <property type="entry name" value="HELICc"/>
    <property type="match status" value="1"/>
</dbReference>
<dbReference type="PROSITE" id="PS51194">
    <property type="entry name" value="HELICASE_CTER"/>
    <property type="match status" value="1"/>
</dbReference>
<evidence type="ECO:0000256" key="4">
    <source>
        <dbReference type="ARBA" id="ARBA00022741"/>
    </source>
</evidence>
<dbReference type="AlphaFoldDB" id="A0A240EIR6"/>
<dbReference type="GO" id="GO:0009380">
    <property type="term" value="C:excinuclease repair complex"/>
    <property type="evidence" value="ECO:0007669"/>
    <property type="project" value="InterPro"/>
</dbReference>
<name>A0A240EIR6_9VIBR</name>
<feature type="short sequence motif" description="Beta-hairpin" evidence="13">
    <location>
        <begin position="92"/>
        <end position="115"/>
    </location>
</feature>
<dbReference type="GO" id="GO:0005524">
    <property type="term" value="F:ATP binding"/>
    <property type="evidence" value="ECO:0007669"/>
    <property type="project" value="UniProtKB-UniRule"/>
</dbReference>
<comment type="function">
    <text evidence="13">The UvrABC repair system catalyzes the recognition and processing of DNA lesions. A damage recognition complex composed of 2 UvrA and 2 UvrB subunits scans DNA for abnormalities. Upon binding of the UvrA(2)B(2) complex to a putative damaged site, the DNA wraps around one UvrB monomer. DNA wrap is dependent on ATP binding by UvrB and probably causes local melting of the DNA helix, facilitating insertion of UvrB beta-hairpin between the DNA strands. Then UvrB probes one DNA strand for the presence of a lesion. If a lesion is found the UvrA subunits dissociate and the UvrB-DNA preincision complex is formed. This complex is subsequently bound by UvrC and the second UvrB is released. If no lesion is found, the DNA wraps around the other UvrB subunit that will check the other stand for damage.</text>
</comment>
<evidence type="ECO:0000256" key="14">
    <source>
        <dbReference type="RuleBase" id="RU003587"/>
    </source>
</evidence>
<dbReference type="Gene3D" id="4.10.860.10">
    <property type="entry name" value="UVR domain"/>
    <property type="match status" value="1"/>
</dbReference>
<dbReference type="CDD" id="cd17916">
    <property type="entry name" value="DEXHc_UvrB"/>
    <property type="match status" value="1"/>
</dbReference>
<dbReference type="PANTHER" id="PTHR24029:SF0">
    <property type="entry name" value="UVRABC SYSTEM PROTEIN B"/>
    <property type="match status" value="1"/>
</dbReference>
<dbReference type="HAMAP" id="MF_00204">
    <property type="entry name" value="UvrB"/>
    <property type="match status" value="1"/>
</dbReference>
<evidence type="ECO:0000256" key="5">
    <source>
        <dbReference type="ARBA" id="ARBA00022763"/>
    </source>
</evidence>
<evidence type="ECO:0000256" key="10">
    <source>
        <dbReference type="ARBA" id="ARBA00023236"/>
    </source>
</evidence>
<dbReference type="InterPro" id="IPR001650">
    <property type="entry name" value="Helicase_C-like"/>
</dbReference>
<keyword evidence="5 13" id="KW-0227">DNA damage</keyword>
<dbReference type="Pfam" id="PF02151">
    <property type="entry name" value="UVR"/>
    <property type="match status" value="1"/>
</dbReference>
<dbReference type="CDD" id="cd18790">
    <property type="entry name" value="SF2_C_UvrB"/>
    <property type="match status" value="1"/>
</dbReference>
<comment type="domain">
    <text evidence="13">The beta-hairpin motif is involved in DNA binding.</text>
</comment>
<dbReference type="GO" id="GO:0016887">
    <property type="term" value="F:ATP hydrolysis activity"/>
    <property type="evidence" value="ECO:0007669"/>
    <property type="project" value="InterPro"/>
</dbReference>
<evidence type="ECO:0000256" key="13">
    <source>
        <dbReference type="HAMAP-Rule" id="MF_00204"/>
    </source>
</evidence>
<feature type="domain" description="Helicase ATP-binding" evidence="16">
    <location>
        <begin position="26"/>
        <end position="159"/>
    </location>
</feature>
<keyword evidence="6 13" id="KW-0228">DNA excision</keyword>
<gene>
    <name evidence="18" type="primary">uvrB_1</name>
    <name evidence="13" type="synonym">uvrB</name>
    <name evidence="18" type="ORF">VTH8203_02208</name>
</gene>
<reference evidence="19" key="1">
    <citation type="submission" date="2016-06" db="EMBL/GenBank/DDBJ databases">
        <authorList>
            <person name="Rodrigo-Torres L."/>
            <person name="Arahal R.D."/>
            <person name="Lucena T."/>
        </authorList>
    </citation>
    <scope>NUCLEOTIDE SEQUENCE [LARGE SCALE GENOMIC DNA]</scope>
    <source>
        <strain evidence="19">CECT8203</strain>
    </source>
</reference>
<comment type="similarity">
    <text evidence="2 13 14">Belongs to the UvrB family.</text>
</comment>
<evidence type="ECO:0000256" key="8">
    <source>
        <dbReference type="ARBA" id="ARBA00022881"/>
    </source>
</evidence>
<dbReference type="FunFam" id="3.40.50.300:FF:000477">
    <property type="entry name" value="UvrABC system protein B"/>
    <property type="match status" value="1"/>
</dbReference>
<evidence type="ECO:0000259" key="16">
    <source>
        <dbReference type="PROSITE" id="PS51192"/>
    </source>
</evidence>
<dbReference type="InterPro" id="IPR024759">
    <property type="entry name" value="UvrB_YAD/RRR_dom"/>
</dbReference>
<keyword evidence="8 13" id="KW-0267">Excision nuclease</keyword>
<evidence type="ECO:0000256" key="3">
    <source>
        <dbReference type="ARBA" id="ARBA00022490"/>
    </source>
</evidence>